<name>S3DAS6_GLAL2</name>
<evidence type="ECO:0000313" key="3">
    <source>
        <dbReference type="Proteomes" id="UP000016922"/>
    </source>
</evidence>
<proteinExistence type="predicted"/>
<dbReference type="AlphaFoldDB" id="S3DAS6"/>
<dbReference type="EMBL" id="KE145357">
    <property type="protein sequence ID" value="EPE34214.1"/>
    <property type="molecule type" value="Genomic_DNA"/>
</dbReference>
<organism evidence="2 3">
    <name type="scientific">Glarea lozoyensis (strain ATCC 20868 / MF5171)</name>
    <dbReference type="NCBI Taxonomy" id="1116229"/>
    <lineage>
        <taxon>Eukaryota</taxon>
        <taxon>Fungi</taxon>
        <taxon>Dikarya</taxon>
        <taxon>Ascomycota</taxon>
        <taxon>Pezizomycotina</taxon>
        <taxon>Leotiomycetes</taxon>
        <taxon>Helotiales</taxon>
        <taxon>Helotiaceae</taxon>
        <taxon>Glarea</taxon>
    </lineage>
</organism>
<evidence type="ECO:0000256" key="1">
    <source>
        <dbReference type="SAM" id="MobiDB-lite"/>
    </source>
</evidence>
<feature type="compositionally biased region" description="Low complexity" evidence="1">
    <location>
        <begin position="29"/>
        <end position="40"/>
    </location>
</feature>
<sequence>MPSIKRSISPVELDAPRKTRSTRKPAAGVSTPSTSTSLVSPDVQALQSQFEELQSFVLSQDLLHKTSPSTRKHVDLHPDAAKSHANIVRGLIDEKILAIENDSPNRIDQTEKRDAAMLEYIPEVGRLAEMPGGLQLACDLLIYLSAQSYCHKNFDQDKNDRTRPSDSSADVLLLHILERLHEEDKIFLVSKYLDVLEPHVKFFEQKEARPYLEQSFGRLSSWNKGSGIAQRTYERLRKEIVAMRGGLDNACSKHHIPTKVWYARTLVSRCEEFLPKIRRLGNLENGLLLAFDLFLFLSRQSYFESGVVEPWLQQLKPHDTFIDILDDMLMETAVRIREADPDFQPEDALEKLQGEVEYWDTILEEECLVDSFRILSSWIPLSAKKWAKEKHDEIQADILKEQRRIEKRYRNCRDDGRAPPFGLPVAADLAIYIEDYNYSKAFDKSHMQQILSAPRSPAGPMDTLLDSLIDERFDPASKGMAEDILQKIRKSNTYIRTRGTSNYFNLSLKKLDSIIYAEDPRSI</sequence>
<feature type="region of interest" description="Disordered" evidence="1">
    <location>
        <begin position="1"/>
        <end position="40"/>
    </location>
</feature>
<dbReference type="HOGENOM" id="CLU_035326_0_0_1"/>
<gene>
    <name evidence="2" type="ORF">GLAREA_07227</name>
</gene>
<dbReference type="Proteomes" id="UP000016922">
    <property type="component" value="Unassembled WGS sequence"/>
</dbReference>
<evidence type="ECO:0000313" key="2">
    <source>
        <dbReference type="EMBL" id="EPE34214.1"/>
    </source>
</evidence>
<dbReference type="RefSeq" id="XP_008079366.1">
    <property type="nucleotide sequence ID" value="XM_008081175.1"/>
</dbReference>
<keyword evidence="3" id="KW-1185">Reference proteome</keyword>
<dbReference type="KEGG" id="glz:GLAREA_07227"/>
<reference evidence="2 3" key="1">
    <citation type="journal article" date="2013" name="BMC Genomics">
        <title>Genomics-driven discovery of the pneumocandin biosynthetic gene cluster in the fungus Glarea lozoyensis.</title>
        <authorList>
            <person name="Chen L."/>
            <person name="Yue Q."/>
            <person name="Zhang X."/>
            <person name="Xiang M."/>
            <person name="Wang C."/>
            <person name="Li S."/>
            <person name="Che Y."/>
            <person name="Ortiz-Lopez F.J."/>
            <person name="Bills G.F."/>
            <person name="Liu X."/>
            <person name="An Z."/>
        </authorList>
    </citation>
    <scope>NUCLEOTIDE SEQUENCE [LARGE SCALE GENOMIC DNA]</scope>
    <source>
        <strain evidence="3">ATCC 20868 / MF5171</strain>
    </source>
</reference>
<dbReference type="GeneID" id="19466280"/>
<protein>
    <submittedName>
        <fullName evidence="2">Uncharacterized protein</fullName>
    </submittedName>
</protein>
<accession>S3DAS6</accession>
<dbReference type="OrthoDB" id="3474385at2759"/>
<dbReference type="OMA" id="CENSYLA"/>